<dbReference type="InterPro" id="IPR058647">
    <property type="entry name" value="BSH_CzcB-like"/>
</dbReference>
<keyword evidence="5" id="KW-0472">Membrane</keyword>
<feature type="transmembrane region" description="Helical" evidence="5">
    <location>
        <begin position="83"/>
        <end position="103"/>
    </location>
</feature>
<organism evidence="8 9">
    <name type="scientific">Collinsella tanakaei</name>
    <dbReference type="NCBI Taxonomy" id="626935"/>
    <lineage>
        <taxon>Bacteria</taxon>
        <taxon>Bacillati</taxon>
        <taxon>Actinomycetota</taxon>
        <taxon>Coriobacteriia</taxon>
        <taxon>Coriobacteriales</taxon>
        <taxon>Coriobacteriaceae</taxon>
        <taxon>Collinsella</taxon>
    </lineage>
</organism>
<dbReference type="SUPFAM" id="SSF111369">
    <property type="entry name" value="HlyD-like secretion proteins"/>
    <property type="match status" value="1"/>
</dbReference>
<keyword evidence="3" id="KW-0175">Coiled coil</keyword>
<dbReference type="PANTHER" id="PTHR32347">
    <property type="entry name" value="EFFLUX SYSTEM COMPONENT YKNX-RELATED"/>
    <property type="match status" value="1"/>
</dbReference>
<dbReference type="RefSeq" id="WP_117680067.1">
    <property type="nucleotide sequence ID" value="NZ_QSRJ01000011.1"/>
</dbReference>
<evidence type="ECO:0000256" key="3">
    <source>
        <dbReference type="ARBA" id="ARBA00023054"/>
    </source>
</evidence>
<dbReference type="PANTHER" id="PTHR32347:SF14">
    <property type="entry name" value="EFFLUX SYSTEM COMPONENT YKNX-RELATED"/>
    <property type="match status" value="1"/>
</dbReference>
<dbReference type="Pfam" id="PF25973">
    <property type="entry name" value="BSH_CzcB"/>
    <property type="match status" value="1"/>
</dbReference>
<protein>
    <submittedName>
        <fullName evidence="8">Efflux RND transporter periplasmic adaptor subunit</fullName>
    </submittedName>
</protein>
<name>A0A3E4QPR2_9ACTN</name>
<dbReference type="AlphaFoldDB" id="A0A3E4QPR2"/>
<dbReference type="NCBIfam" id="TIGR01730">
    <property type="entry name" value="RND_mfp"/>
    <property type="match status" value="1"/>
</dbReference>
<dbReference type="InterPro" id="IPR058636">
    <property type="entry name" value="Beta-barrel_YknX"/>
</dbReference>
<dbReference type="InterPro" id="IPR006143">
    <property type="entry name" value="RND_pump_MFP"/>
</dbReference>
<evidence type="ECO:0000259" key="6">
    <source>
        <dbReference type="Pfam" id="PF25973"/>
    </source>
</evidence>
<feature type="region of interest" description="Disordered" evidence="4">
    <location>
        <begin position="417"/>
        <end position="440"/>
    </location>
</feature>
<comment type="subcellular location">
    <subcellularLocation>
        <location evidence="1">Cell envelope</location>
    </subcellularLocation>
</comment>
<dbReference type="GO" id="GO:0016020">
    <property type="term" value="C:membrane"/>
    <property type="evidence" value="ECO:0007669"/>
    <property type="project" value="InterPro"/>
</dbReference>
<evidence type="ECO:0000313" key="9">
    <source>
        <dbReference type="Proteomes" id="UP000260943"/>
    </source>
</evidence>
<dbReference type="GO" id="GO:0030313">
    <property type="term" value="C:cell envelope"/>
    <property type="evidence" value="ECO:0007669"/>
    <property type="project" value="UniProtKB-SubCell"/>
</dbReference>
<comment type="caution">
    <text evidence="8">The sequence shown here is derived from an EMBL/GenBank/DDBJ whole genome shotgun (WGS) entry which is preliminary data.</text>
</comment>
<dbReference type="EMBL" id="QSRJ01000011">
    <property type="protein sequence ID" value="RGL08214.1"/>
    <property type="molecule type" value="Genomic_DNA"/>
</dbReference>
<feature type="domain" description="YknX-like beta-barrel" evidence="7">
    <location>
        <begin position="281"/>
        <end position="362"/>
    </location>
</feature>
<evidence type="ECO:0000256" key="2">
    <source>
        <dbReference type="ARBA" id="ARBA00009477"/>
    </source>
</evidence>
<evidence type="ECO:0000256" key="5">
    <source>
        <dbReference type="SAM" id="Phobius"/>
    </source>
</evidence>
<sequence length="475" mass="49378">MADKPNPDPERPSKLANLIPVIKPGKPADDPDAGATVTMPVMAAEGDQAEHENMGMDASDAEAYAKLKARRAERRKKKLMHRAIIAGIAIGIVAIGGVAYSALNKPPAEDAYVPITDVAYRGTYSNEVDAKGTLEPLSSTVVSPTIEGTIATVNVSAGQAVAKGDVLMTIKNDELDRAIAEAARSVDAAKSELATAKRGTEVTDEEGNVSYEVSQDTVDAAKRALAAAQEGYDQAVAKAAERTVTAPCNGNIVEMNAQVGASATGVESGKSLMQIADLSQMKVTVQVSEEDIAKVAVGQTANVTFPAFPDLTLQGSVTGIASIASTDGGMMSYDGSSSVSFDVDILIAQPDPRLKPGMTAKVSLITEQLDDVIMVPAMALMTDDGQNYYVMVQTDAETQASERRDVTVVTKNDDFAVIGKPAPDSEEPQGDPNQTDPNAALPVSAVADGEVLLIGATGDAGFDDGMSVDSSGVMR</sequence>
<feature type="domain" description="CzcB-like barrel-sandwich hybrid" evidence="6">
    <location>
        <begin position="140"/>
        <end position="277"/>
    </location>
</feature>
<evidence type="ECO:0000256" key="1">
    <source>
        <dbReference type="ARBA" id="ARBA00004196"/>
    </source>
</evidence>
<dbReference type="Gene3D" id="2.40.30.170">
    <property type="match status" value="1"/>
</dbReference>
<dbReference type="Proteomes" id="UP000260943">
    <property type="component" value="Unassembled WGS sequence"/>
</dbReference>
<accession>A0A3E4QPR2</accession>
<evidence type="ECO:0000313" key="8">
    <source>
        <dbReference type="EMBL" id="RGL08214.1"/>
    </source>
</evidence>
<proteinExistence type="inferred from homology"/>
<evidence type="ECO:0000259" key="7">
    <source>
        <dbReference type="Pfam" id="PF25990"/>
    </source>
</evidence>
<keyword evidence="5" id="KW-1133">Transmembrane helix</keyword>
<dbReference type="InterPro" id="IPR050465">
    <property type="entry name" value="UPF0194_transport"/>
</dbReference>
<gene>
    <name evidence="8" type="ORF">DXC81_08850</name>
</gene>
<reference evidence="8 9" key="1">
    <citation type="submission" date="2018-08" db="EMBL/GenBank/DDBJ databases">
        <title>A genome reference for cultivated species of the human gut microbiota.</title>
        <authorList>
            <person name="Zou Y."/>
            <person name="Xue W."/>
            <person name="Luo G."/>
        </authorList>
    </citation>
    <scope>NUCLEOTIDE SEQUENCE [LARGE SCALE GENOMIC DNA]</scope>
    <source>
        <strain evidence="8 9">TF08-14</strain>
    </source>
</reference>
<dbReference type="Gene3D" id="2.40.50.100">
    <property type="match status" value="1"/>
</dbReference>
<dbReference type="GO" id="GO:0022857">
    <property type="term" value="F:transmembrane transporter activity"/>
    <property type="evidence" value="ECO:0007669"/>
    <property type="project" value="InterPro"/>
</dbReference>
<evidence type="ECO:0000256" key="4">
    <source>
        <dbReference type="SAM" id="MobiDB-lite"/>
    </source>
</evidence>
<comment type="similarity">
    <text evidence="2">Belongs to the membrane fusion protein (MFP) (TC 8.A.1) family.</text>
</comment>
<keyword evidence="5" id="KW-0812">Transmembrane</keyword>
<dbReference type="Pfam" id="PF25990">
    <property type="entry name" value="Beta-barrel_YknX"/>
    <property type="match status" value="1"/>
</dbReference>